<proteinExistence type="predicted"/>
<protein>
    <recommendedName>
        <fullName evidence="3">PE domain-containing protein</fullName>
    </recommendedName>
</protein>
<dbReference type="OrthoDB" id="3627085at2"/>
<comment type="caution">
    <text evidence="1">The sequence shown here is derived from an EMBL/GenBank/DDBJ whole genome shotgun (WGS) entry which is preliminary data.</text>
</comment>
<gene>
    <name evidence="1" type="ORF">EIW28_03085</name>
</gene>
<sequence>MAGGMQIDPDLLEDIGTKLGALGGEFATIAQDFVATMEGLSEAYGSDETGGLILAIHQDILTAFQECLQDASADIEAGAQTLADIGATTRELDDAVASAFSDILGELGA</sequence>
<name>A0A426V4F8_9ACTN</name>
<reference evidence="1 2" key="1">
    <citation type="submission" date="2018-12" db="EMBL/GenBank/DDBJ databases">
        <title>Glycomyces sp. YIM 121974 draft genome.</title>
        <authorList>
            <person name="Li Q."/>
        </authorList>
    </citation>
    <scope>NUCLEOTIDE SEQUENCE [LARGE SCALE GENOMIC DNA]</scope>
    <source>
        <strain evidence="1 2">YIM 121974</strain>
    </source>
</reference>
<dbReference type="EMBL" id="RSEB01000001">
    <property type="protein sequence ID" value="RRS01757.1"/>
    <property type="molecule type" value="Genomic_DNA"/>
</dbReference>
<evidence type="ECO:0000313" key="1">
    <source>
        <dbReference type="EMBL" id="RRS01757.1"/>
    </source>
</evidence>
<keyword evidence="2" id="KW-1185">Reference proteome</keyword>
<dbReference type="RefSeq" id="WP_125246234.1">
    <property type="nucleotide sequence ID" value="NZ_RSEB01000001.1"/>
</dbReference>
<organism evidence="1 2">
    <name type="scientific">Glycomyces terrestris</name>
    <dbReference type="NCBI Taxonomy" id="2493553"/>
    <lineage>
        <taxon>Bacteria</taxon>
        <taxon>Bacillati</taxon>
        <taxon>Actinomycetota</taxon>
        <taxon>Actinomycetes</taxon>
        <taxon>Glycomycetales</taxon>
        <taxon>Glycomycetaceae</taxon>
        <taxon>Glycomyces</taxon>
    </lineage>
</organism>
<dbReference type="Proteomes" id="UP000277256">
    <property type="component" value="Unassembled WGS sequence"/>
</dbReference>
<evidence type="ECO:0008006" key="3">
    <source>
        <dbReference type="Google" id="ProtNLM"/>
    </source>
</evidence>
<dbReference type="AlphaFoldDB" id="A0A426V4F8"/>
<accession>A0A426V4F8</accession>
<evidence type="ECO:0000313" key="2">
    <source>
        <dbReference type="Proteomes" id="UP000277256"/>
    </source>
</evidence>